<dbReference type="EMBL" id="CADILE010000014">
    <property type="protein sequence ID" value="CAB3904340.1"/>
    <property type="molecule type" value="Genomic_DNA"/>
</dbReference>
<evidence type="ECO:0000313" key="4">
    <source>
        <dbReference type="Proteomes" id="UP000494122"/>
    </source>
</evidence>
<sequence>MALFPTQTAKRPRRTPRPPKQWRYPLGDEQDYARVLWTAAQAAVLAVERYVIPELPRVLREDDLRNTPAGDGGWFESLRRAFMAALQAAAVPDGKAQNLASLVSQRVERYNKEQYHRMLRRAYGVDVFKAEPALARILRPWEAENIGLIKSIPEQYLDSLHGRVVAAVHRGTSLRDMTREIRETYDLPRKRAELIARDQIGKLNGNLTEYRQTNIGVKKYRWRGVLDERERDEHVDREGQEFNWDDPPEDGHPGKPIRCRCWAEAILPALEDLDALIVH</sequence>
<dbReference type="Proteomes" id="UP000494122">
    <property type="component" value="Unassembled WGS sequence"/>
</dbReference>
<protein>
    <recommendedName>
        <fullName evidence="2">Phage head morphogenesis domain-containing protein</fullName>
    </recommendedName>
</protein>
<reference evidence="3 4" key="1">
    <citation type="submission" date="2020-04" db="EMBL/GenBank/DDBJ databases">
        <authorList>
            <person name="De Canck E."/>
        </authorList>
    </citation>
    <scope>NUCLEOTIDE SEQUENCE [LARGE SCALE GENOMIC DNA]</scope>
    <source>
        <strain evidence="3 4">LMG 3328</strain>
    </source>
</reference>
<evidence type="ECO:0000256" key="1">
    <source>
        <dbReference type="SAM" id="MobiDB-lite"/>
    </source>
</evidence>
<name>A0A6S7ECJ6_9BURK</name>
<accession>A0A6S7ECJ6</accession>
<evidence type="ECO:0000259" key="2">
    <source>
        <dbReference type="Pfam" id="PF04233"/>
    </source>
</evidence>
<dbReference type="NCBIfam" id="TIGR01641">
    <property type="entry name" value="phageSPP1_gp7"/>
    <property type="match status" value="1"/>
</dbReference>
<dbReference type="Pfam" id="PF04233">
    <property type="entry name" value="Phage_Mu_F"/>
    <property type="match status" value="1"/>
</dbReference>
<dbReference type="AlphaFoldDB" id="A0A6S7ECJ6"/>
<dbReference type="RefSeq" id="WP_175183391.1">
    <property type="nucleotide sequence ID" value="NZ_CADILE010000014.1"/>
</dbReference>
<dbReference type="InterPro" id="IPR006528">
    <property type="entry name" value="Phage_head_morphogenesis_dom"/>
</dbReference>
<feature type="region of interest" description="Disordered" evidence="1">
    <location>
        <begin position="1"/>
        <end position="23"/>
    </location>
</feature>
<feature type="domain" description="Phage head morphogenesis" evidence="2">
    <location>
        <begin position="160"/>
        <end position="262"/>
    </location>
</feature>
<proteinExistence type="predicted"/>
<feature type="region of interest" description="Disordered" evidence="1">
    <location>
        <begin position="233"/>
        <end position="253"/>
    </location>
</feature>
<evidence type="ECO:0000313" key="3">
    <source>
        <dbReference type="EMBL" id="CAB3904340.1"/>
    </source>
</evidence>
<organism evidence="3 4">
    <name type="scientific">Achromobacter ruhlandii</name>
    <dbReference type="NCBI Taxonomy" id="72557"/>
    <lineage>
        <taxon>Bacteria</taxon>
        <taxon>Pseudomonadati</taxon>
        <taxon>Pseudomonadota</taxon>
        <taxon>Betaproteobacteria</taxon>
        <taxon>Burkholderiales</taxon>
        <taxon>Alcaligenaceae</taxon>
        <taxon>Achromobacter</taxon>
    </lineage>
</organism>
<gene>
    <name evidence="3" type="ORF">LMG3328_04461</name>
</gene>